<evidence type="ECO:0000313" key="10">
    <source>
        <dbReference type="EMBL" id="PMD24001.1"/>
    </source>
</evidence>
<dbReference type="Pfam" id="PF07690">
    <property type="entry name" value="MFS_1"/>
    <property type="match status" value="1"/>
</dbReference>
<dbReference type="EMBL" id="KZ613473">
    <property type="protein sequence ID" value="PMD24001.1"/>
    <property type="molecule type" value="Genomic_DNA"/>
</dbReference>
<dbReference type="InterPro" id="IPR011701">
    <property type="entry name" value="MFS"/>
</dbReference>
<organism evidence="10 11">
    <name type="scientific">Hyaloscypha hepaticicola</name>
    <dbReference type="NCBI Taxonomy" id="2082293"/>
    <lineage>
        <taxon>Eukaryota</taxon>
        <taxon>Fungi</taxon>
        <taxon>Dikarya</taxon>
        <taxon>Ascomycota</taxon>
        <taxon>Pezizomycotina</taxon>
        <taxon>Leotiomycetes</taxon>
        <taxon>Helotiales</taxon>
        <taxon>Hyaloscyphaceae</taxon>
        <taxon>Hyaloscypha</taxon>
    </lineage>
</organism>
<evidence type="ECO:0000256" key="1">
    <source>
        <dbReference type="ARBA" id="ARBA00004127"/>
    </source>
</evidence>
<evidence type="ECO:0000256" key="4">
    <source>
        <dbReference type="ARBA" id="ARBA00022692"/>
    </source>
</evidence>
<feature type="transmembrane region" description="Helical" evidence="8">
    <location>
        <begin position="81"/>
        <end position="107"/>
    </location>
</feature>
<evidence type="ECO:0000256" key="7">
    <source>
        <dbReference type="SAM" id="MobiDB-lite"/>
    </source>
</evidence>
<feature type="transmembrane region" description="Helical" evidence="8">
    <location>
        <begin position="344"/>
        <end position="364"/>
    </location>
</feature>
<feature type="transmembrane region" description="Helical" evidence="8">
    <location>
        <begin position="439"/>
        <end position="463"/>
    </location>
</feature>
<feature type="transmembrane region" description="Helical" evidence="8">
    <location>
        <begin position="376"/>
        <end position="396"/>
    </location>
</feature>
<keyword evidence="11" id="KW-1185">Reference proteome</keyword>
<feature type="transmembrane region" description="Helical" evidence="8">
    <location>
        <begin position="119"/>
        <end position="137"/>
    </location>
</feature>
<feature type="transmembrane region" description="Helical" evidence="8">
    <location>
        <begin position="149"/>
        <end position="168"/>
    </location>
</feature>
<dbReference type="Gene3D" id="1.20.1720.10">
    <property type="entry name" value="Multidrug resistance protein D"/>
    <property type="match status" value="1"/>
</dbReference>
<feature type="transmembrane region" description="Helical" evidence="8">
    <location>
        <begin position="551"/>
        <end position="568"/>
    </location>
</feature>
<keyword evidence="3" id="KW-0813">Transport</keyword>
<proteinExistence type="inferred from homology"/>
<evidence type="ECO:0000256" key="5">
    <source>
        <dbReference type="ARBA" id="ARBA00022989"/>
    </source>
</evidence>
<feature type="transmembrane region" description="Helical" evidence="8">
    <location>
        <begin position="276"/>
        <end position="293"/>
    </location>
</feature>
<evidence type="ECO:0000256" key="8">
    <source>
        <dbReference type="SAM" id="Phobius"/>
    </source>
</evidence>
<evidence type="ECO:0000256" key="2">
    <source>
        <dbReference type="ARBA" id="ARBA00008335"/>
    </source>
</evidence>
<feature type="compositionally biased region" description="Polar residues" evidence="7">
    <location>
        <begin position="18"/>
        <end position="48"/>
    </location>
</feature>
<keyword evidence="4 8" id="KW-0812">Transmembrane</keyword>
<feature type="transmembrane region" description="Helical" evidence="8">
    <location>
        <begin position="475"/>
        <end position="496"/>
    </location>
</feature>
<feature type="transmembrane region" description="Helical" evidence="8">
    <location>
        <begin position="235"/>
        <end position="256"/>
    </location>
</feature>
<keyword evidence="6 8" id="KW-0472">Membrane</keyword>
<comment type="subcellular location">
    <subcellularLocation>
        <location evidence="1">Endomembrane system</location>
        <topology evidence="1">Multi-pass membrane protein</topology>
    </subcellularLocation>
</comment>
<accession>A0A2J6QCK0</accession>
<feature type="region of interest" description="Disordered" evidence="7">
    <location>
        <begin position="1"/>
        <end position="70"/>
    </location>
</feature>
<dbReference type="PANTHER" id="PTHR23501:SF84">
    <property type="entry name" value="VACUOLAR MEMBRANE AMINO ACID UPTAKE TRANSPORTER FNX2"/>
    <property type="match status" value="1"/>
</dbReference>
<dbReference type="GO" id="GO:0046943">
    <property type="term" value="F:carboxylic acid transmembrane transporter activity"/>
    <property type="evidence" value="ECO:0007669"/>
    <property type="project" value="UniProtKB-ARBA"/>
</dbReference>
<dbReference type="GO" id="GO:0015174">
    <property type="term" value="F:basic amino acid transmembrane transporter activity"/>
    <property type="evidence" value="ECO:0007669"/>
    <property type="project" value="TreeGrafter"/>
</dbReference>
<evidence type="ECO:0000256" key="3">
    <source>
        <dbReference type="ARBA" id="ARBA00022448"/>
    </source>
</evidence>
<dbReference type="GO" id="GO:0012505">
    <property type="term" value="C:endomembrane system"/>
    <property type="evidence" value="ECO:0007669"/>
    <property type="project" value="UniProtKB-SubCell"/>
</dbReference>
<dbReference type="GO" id="GO:0000329">
    <property type="term" value="C:fungal-type vacuole membrane"/>
    <property type="evidence" value="ECO:0007669"/>
    <property type="project" value="TreeGrafter"/>
</dbReference>
<dbReference type="InterPro" id="IPR036259">
    <property type="entry name" value="MFS_trans_sf"/>
</dbReference>
<dbReference type="STRING" id="1745343.A0A2J6QCK0"/>
<dbReference type="FunFam" id="1.20.1720.10:FF:000013">
    <property type="entry name" value="Related to multidrug resistance proteins"/>
    <property type="match status" value="1"/>
</dbReference>
<feature type="domain" description="Major facilitator superfamily (MFS) profile" evidence="9">
    <location>
        <begin position="84"/>
        <end position="572"/>
    </location>
</feature>
<dbReference type="AlphaFoldDB" id="A0A2J6QCK0"/>
<evidence type="ECO:0000313" key="11">
    <source>
        <dbReference type="Proteomes" id="UP000235672"/>
    </source>
</evidence>
<feature type="transmembrane region" description="Helical" evidence="8">
    <location>
        <begin position="174"/>
        <end position="195"/>
    </location>
</feature>
<dbReference type="PANTHER" id="PTHR23501">
    <property type="entry name" value="MAJOR FACILITATOR SUPERFAMILY"/>
    <property type="match status" value="1"/>
</dbReference>
<comment type="similarity">
    <text evidence="2">Belongs to the major facilitator superfamily.</text>
</comment>
<dbReference type="OrthoDB" id="6770063at2759"/>
<dbReference type="Gene3D" id="1.20.1250.20">
    <property type="entry name" value="MFS general substrate transporter like domains"/>
    <property type="match status" value="1"/>
</dbReference>
<dbReference type="PROSITE" id="PS50850">
    <property type="entry name" value="MFS"/>
    <property type="match status" value="1"/>
</dbReference>
<dbReference type="InterPro" id="IPR020846">
    <property type="entry name" value="MFS_dom"/>
</dbReference>
<feature type="transmembrane region" description="Helical" evidence="8">
    <location>
        <begin position="305"/>
        <end position="323"/>
    </location>
</feature>
<feature type="transmembrane region" description="Helical" evidence="8">
    <location>
        <begin position="207"/>
        <end position="229"/>
    </location>
</feature>
<gene>
    <name evidence="10" type="ORF">NA56DRAFT_746164</name>
</gene>
<protein>
    <submittedName>
        <fullName evidence="10">Putative MFS multidrug transporter</fullName>
    </submittedName>
</protein>
<name>A0A2J6QCK0_9HELO</name>
<reference evidence="10 11" key="1">
    <citation type="submission" date="2016-05" db="EMBL/GenBank/DDBJ databases">
        <title>A degradative enzymes factory behind the ericoid mycorrhizal symbiosis.</title>
        <authorList>
            <consortium name="DOE Joint Genome Institute"/>
            <person name="Martino E."/>
            <person name="Morin E."/>
            <person name="Grelet G."/>
            <person name="Kuo A."/>
            <person name="Kohler A."/>
            <person name="Daghino S."/>
            <person name="Barry K."/>
            <person name="Choi C."/>
            <person name="Cichocki N."/>
            <person name="Clum A."/>
            <person name="Copeland A."/>
            <person name="Hainaut M."/>
            <person name="Haridas S."/>
            <person name="Labutti K."/>
            <person name="Lindquist E."/>
            <person name="Lipzen A."/>
            <person name="Khouja H.-R."/>
            <person name="Murat C."/>
            <person name="Ohm R."/>
            <person name="Olson A."/>
            <person name="Spatafora J."/>
            <person name="Veneault-Fourrey C."/>
            <person name="Henrissat B."/>
            <person name="Grigoriev I."/>
            <person name="Martin F."/>
            <person name="Perotto S."/>
        </authorList>
    </citation>
    <scope>NUCLEOTIDE SEQUENCE [LARGE SCALE GENOMIC DNA]</scope>
    <source>
        <strain evidence="10 11">UAMH 7357</strain>
    </source>
</reference>
<dbReference type="Proteomes" id="UP000235672">
    <property type="component" value="Unassembled WGS sequence"/>
</dbReference>
<evidence type="ECO:0000256" key="6">
    <source>
        <dbReference type="ARBA" id="ARBA00023136"/>
    </source>
</evidence>
<sequence length="581" mass="62562">MVLSNGPSDEAHERTALLSGNNHKPNHPSLSDTIKPSGNGNVDGNASKSGVEDGGDVDEEVGDAREENPLFEGNEEMRKKMYILCPAVAIGVFLIAADQTIVVSSYARIGTELNALNNTSWIATAYFLTLTSFQPLYGKLSDIFGRKPCLLFSYSIFGLGCLLCGFARNLGELVGARAFAGIGGGGMTVVVSILFSDIIPLRERGTWQGYLNIVYATGFALGGPLGGLLTDTVGWRWAFIGQFPLTLIASFVVYSVLDLPKTEDSHWKAKLRRIDFLGAFSLVIAVFCLLVGLDRGSNVSWSDTYVVAFASTSLALFAIFIFIEMKIASHPFAPGHIIFERSLFASYLTNFFAIAGNTSFLFYLPLYFQAVDGMSAAGSGLLLIPAAVGSVTGSLFGGKWMQKTGKYYWLTVISSIIAVFGSTIIFLLSGLVLESTWGIVAGMAVASFGGGVVITTTLINVIANADPKDQAIATACTYLFRSLGSVVGISLAATVVQQSLRMQLRANMKSGKDADKIVERVRQSLDYIKELEPRIREIVIQCYQKAENTSFGMSVLIVCGALTCACFIREKKLGRWAESLG</sequence>
<dbReference type="SUPFAM" id="SSF103473">
    <property type="entry name" value="MFS general substrate transporter"/>
    <property type="match status" value="1"/>
</dbReference>
<feature type="transmembrane region" description="Helical" evidence="8">
    <location>
        <begin position="408"/>
        <end position="433"/>
    </location>
</feature>
<evidence type="ECO:0000259" key="9">
    <source>
        <dbReference type="PROSITE" id="PS50850"/>
    </source>
</evidence>
<dbReference type="CDD" id="cd17502">
    <property type="entry name" value="MFS_Azr1_MDR_like"/>
    <property type="match status" value="1"/>
</dbReference>
<keyword evidence="5 8" id="KW-1133">Transmembrane helix</keyword>